<dbReference type="SUPFAM" id="SSF117281">
    <property type="entry name" value="Kelch motif"/>
    <property type="match status" value="1"/>
</dbReference>
<dbReference type="OrthoDB" id="263283at2759"/>
<keyword evidence="4" id="KW-0949">S-adenosyl-L-methionine</keyword>
<dbReference type="SUPFAM" id="SSF111278">
    <property type="entry name" value="SSo0622-like"/>
    <property type="match status" value="1"/>
</dbReference>
<evidence type="ECO:0000256" key="4">
    <source>
        <dbReference type="ARBA" id="ARBA00022691"/>
    </source>
</evidence>
<dbReference type="InterPro" id="IPR015915">
    <property type="entry name" value="Kelch-typ_b-propeller"/>
</dbReference>
<dbReference type="EC" id="2.1.1.282" evidence="1"/>
<reference evidence="8 9" key="1">
    <citation type="journal article" date="2017" name="Genome Biol.">
        <title>New reference genome sequences of hot pepper reveal the massive evolution of plant disease-resistance genes by retroduplication.</title>
        <authorList>
            <person name="Kim S."/>
            <person name="Park J."/>
            <person name="Yeom S.I."/>
            <person name="Kim Y.M."/>
            <person name="Seo E."/>
            <person name="Kim K.T."/>
            <person name="Kim M.S."/>
            <person name="Lee J.M."/>
            <person name="Cheong K."/>
            <person name="Shin H.S."/>
            <person name="Kim S.B."/>
            <person name="Han K."/>
            <person name="Lee J."/>
            <person name="Park M."/>
            <person name="Lee H.A."/>
            <person name="Lee H.Y."/>
            <person name="Lee Y."/>
            <person name="Oh S."/>
            <person name="Lee J.H."/>
            <person name="Choi E."/>
            <person name="Choi E."/>
            <person name="Lee S.E."/>
            <person name="Jeon J."/>
            <person name="Kim H."/>
            <person name="Choi G."/>
            <person name="Song H."/>
            <person name="Lee J."/>
            <person name="Lee S.C."/>
            <person name="Kwon J.K."/>
            <person name="Lee H.Y."/>
            <person name="Koo N."/>
            <person name="Hong Y."/>
            <person name="Kim R.W."/>
            <person name="Kang W.H."/>
            <person name="Huh J.H."/>
            <person name="Kang B.C."/>
            <person name="Yang T.J."/>
            <person name="Lee Y.H."/>
            <person name="Bennetzen J.L."/>
            <person name="Choi D."/>
        </authorList>
    </citation>
    <scope>NUCLEOTIDE SEQUENCE [LARGE SCALE GENOMIC DNA]</scope>
    <source>
        <strain evidence="9">cv. PBC81</strain>
    </source>
</reference>
<comment type="catalytic activity">
    <reaction evidence="6">
        <text>4-demethyl-7-[(3S)-3-amino-3-carboxypropyl]wyosine(37) in tRNA(Phe) + S-adenosyl-L-methionine = 7-[(3S)-3-amino-3-carboxypropyl]wyosine(37) in tRNA(Phe) + S-adenosyl-L-homocysteine + H(+)</text>
        <dbReference type="Rhea" id="RHEA:36635"/>
        <dbReference type="Rhea" id="RHEA-COMP:10378"/>
        <dbReference type="Rhea" id="RHEA-COMP:10379"/>
        <dbReference type="ChEBI" id="CHEBI:15378"/>
        <dbReference type="ChEBI" id="CHEBI:57856"/>
        <dbReference type="ChEBI" id="CHEBI:59789"/>
        <dbReference type="ChEBI" id="CHEBI:73543"/>
        <dbReference type="ChEBI" id="CHEBI:73550"/>
        <dbReference type="EC" id="2.1.1.282"/>
    </reaction>
</comment>
<evidence type="ECO:0000313" key="8">
    <source>
        <dbReference type="EMBL" id="PHT48937.1"/>
    </source>
</evidence>
<gene>
    <name evidence="8" type="ORF">CQW23_13145</name>
</gene>
<dbReference type="GO" id="GO:0032259">
    <property type="term" value="P:methylation"/>
    <property type="evidence" value="ECO:0007669"/>
    <property type="project" value="UniProtKB-KW"/>
</dbReference>
<dbReference type="InterPro" id="IPR036602">
    <property type="entry name" value="tRNA_yW-synthesising-like_sf"/>
</dbReference>
<keyword evidence="3" id="KW-0808">Transferase</keyword>
<dbReference type="GO" id="GO:0008168">
    <property type="term" value="F:methyltransferase activity"/>
    <property type="evidence" value="ECO:0007669"/>
    <property type="project" value="UniProtKB-KW"/>
</dbReference>
<dbReference type="InterPro" id="IPR006652">
    <property type="entry name" value="Kelch_1"/>
</dbReference>
<dbReference type="InterPro" id="IPR003827">
    <property type="entry name" value="tRNA_yW-synthesising"/>
</dbReference>
<proteinExistence type="predicted"/>
<evidence type="ECO:0000256" key="6">
    <source>
        <dbReference type="ARBA" id="ARBA00049202"/>
    </source>
</evidence>
<keyword evidence="9" id="KW-1185">Reference proteome</keyword>
<comment type="caution">
    <text evidence="8">The sequence shown here is derived from an EMBL/GenBank/DDBJ whole genome shotgun (WGS) entry which is preliminary data.</text>
</comment>
<evidence type="ECO:0000256" key="2">
    <source>
        <dbReference type="ARBA" id="ARBA00022603"/>
    </source>
</evidence>
<evidence type="ECO:0000313" key="9">
    <source>
        <dbReference type="Proteomes" id="UP000224567"/>
    </source>
</evidence>
<keyword evidence="5" id="KW-0819">tRNA processing</keyword>
<evidence type="ECO:0000256" key="1">
    <source>
        <dbReference type="ARBA" id="ARBA00012750"/>
    </source>
</evidence>
<dbReference type="Proteomes" id="UP000224567">
    <property type="component" value="Unassembled WGS sequence"/>
</dbReference>
<dbReference type="Gene3D" id="3.30.1960.10">
    <property type="entry name" value="tRNA wybutosine-synthesizing-like"/>
    <property type="match status" value="1"/>
</dbReference>
<keyword evidence="2" id="KW-0489">Methyltransferase</keyword>
<dbReference type="Gene3D" id="2.120.10.80">
    <property type="entry name" value="Kelch-type beta propeller"/>
    <property type="match status" value="1"/>
</dbReference>
<protein>
    <recommendedName>
        <fullName evidence="1">tRNA(Phe) 7-[(3-amino-3-carboxypropyl)-4-demethylwyosine(37)-N(4)]-methyltransferase</fullName>
        <ecNumber evidence="1">2.1.1.282</ecNumber>
    </recommendedName>
</protein>
<organism evidence="8 9">
    <name type="scientific">Capsicum baccatum</name>
    <name type="common">Peruvian pepper</name>
    <dbReference type="NCBI Taxonomy" id="33114"/>
    <lineage>
        <taxon>Eukaryota</taxon>
        <taxon>Viridiplantae</taxon>
        <taxon>Streptophyta</taxon>
        <taxon>Embryophyta</taxon>
        <taxon>Tracheophyta</taxon>
        <taxon>Spermatophyta</taxon>
        <taxon>Magnoliopsida</taxon>
        <taxon>eudicotyledons</taxon>
        <taxon>Gunneridae</taxon>
        <taxon>Pentapetalae</taxon>
        <taxon>asterids</taxon>
        <taxon>lamiids</taxon>
        <taxon>Solanales</taxon>
        <taxon>Solanaceae</taxon>
        <taxon>Solanoideae</taxon>
        <taxon>Capsiceae</taxon>
        <taxon>Capsicum</taxon>
    </lineage>
</organism>
<reference evidence="9" key="2">
    <citation type="journal article" date="2017" name="J. Anim. Genet.">
        <title>Multiple reference genome sequences of hot pepper reveal the massive evolution of plant disease resistance genes by retroduplication.</title>
        <authorList>
            <person name="Kim S."/>
            <person name="Park J."/>
            <person name="Yeom S.-I."/>
            <person name="Kim Y.-M."/>
            <person name="Seo E."/>
            <person name="Kim K.-T."/>
            <person name="Kim M.-S."/>
            <person name="Lee J.M."/>
            <person name="Cheong K."/>
            <person name="Shin H.-S."/>
            <person name="Kim S.-B."/>
            <person name="Han K."/>
            <person name="Lee J."/>
            <person name="Park M."/>
            <person name="Lee H.-A."/>
            <person name="Lee H.-Y."/>
            <person name="Lee Y."/>
            <person name="Oh S."/>
            <person name="Lee J.H."/>
            <person name="Choi E."/>
            <person name="Choi E."/>
            <person name="Lee S.E."/>
            <person name="Jeon J."/>
            <person name="Kim H."/>
            <person name="Choi G."/>
            <person name="Song H."/>
            <person name="Lee J."/>
            <person name="Lee S.-C."/>
            <person name="Kwon J.-K."/>
            <person name="Lee H.-Y."/>
            <person name="Koo N."/>
            <person name="Hong Y."/>
            <person name="Kim R.W."/>
            <person name="Kang W.-H."/>
            <person name="Huh J.H."/>
            <person name="Kang B.-C."/>
            <person name="Yang T.-J."/>
            <person name="Lee Y.-H."/>
            <person name="Bennetzen J.L."/>
            <person name="Choi D."/>
        </authorList>
    </citation>
    <scope>NUCLEOTIDE SEQUENCE [LARGE SCALE GENOMIC DNA]</scope>
    <source>
        <strain evidence="9">cv. PBC81</strain>
    </source>
</reference>
<name>A0A2G2WUM0_CAPBA</name>
<sequence length="177" mass="19616">MEVPLGDSEKLMVDEKYVEYLVELANEKMEANRRRTDSFLDVLLKNGFSGSKISNGEFLDNGKVDCESELLENSLVNGVDGNGNTKRRDFDDSCSVDNKKVLIFGGFGGIGRHARRNDSLLLDLESGRLEVIDVLDAPCPRVGHTSSVIGNSMYVIGGRADPSNILNDWRFPFLPRC</sequence>
<evidence type="ECO:0000256" key="5">
    <source>
        <dbReference type="ARBA" id="ARBA00022694"/>
    </source>
</evidence>
<evidence type="ECO:0000256" key="3">
    <source>
        <dbReference type="ARBA" id="ARBA00022679"/>
    </source>
</evidence>
<dbReference type="EMBL" id="MLFT02000005">
    <property type="protein sequence ID" value="PHT48937.1"/>
    <property type="molecule type" value="Genomic_DNA"/>
</dbReference>
<dbReference type="GO" id="GO:0008033">
    <property type="term" value="P:tRNA processing"/>
    <property type="evidence" value="ECO:0007669"/>
    <property type="project" value="UniProtKB-KW"/>
</dbReference>
<dbReference type="AlphaFoldDB" id="A0A2G2WUM0"/>
<feature type="domain" description="tRNA wybutosine-synthesizing protein" evidence="7">
    <location>
        <begin position="1"/>
        <end position="43"/>
    </location>
</feature>
<evidence type="ECO:0000259" key="7">
    <source>
        <dbReference type="Pfam" id="PF02676"/>
    </source>
</evidence>
<dbReference type="Pfam" id="PF01344">
    <property type="entry name" value="Kelch_1"/>
    <property type="match status" value="1"/>
</dbReference>
<accession>A0A2G2WUM0</accession>
<dbReference type="STRING" id="33114.A0A2G2WUM0"/>
<dbReference type="Pfam" id="PF02676">
    <property type="entry name" value="TYW3"/>
    <property type="match status" value="1"/>
</dbReference>